<evidence type="ECO:0000256" key="4">
    <source>
        <dbReference type="ARBA" id="ARBA00022714"/>
    </source>
</evidence>
<dbReference type="HAMAP" id="MF_00012">
    <property type="entry name" value="IlvD"/>
    <property type="match status" value="1"/>
</dbReference>
<dbReference type="Proteomes" id="UP000018680">
    <property type="component" value="Chromosome"/>
</dbReference>
<dbReference type="eggNOG" id="COG0129">
    <property type="taxonomic scope" value="Bacteria"/>
</dbReference>
<dbReference type="InterPro" id="IPR050165">
    <property type="entry name" value="DHAD_IlvD/Edd"/>
</dbReference>
<keyword evidence="9 15" id="KW-0456">Lyase</keyword>
<dbReference type="OrthoDB" id="9807077at2"/>
<organism evidence="19 20">
    <name type="scientific">Salinispira pacifica</name>
    <dbReference type="NCBI Taxonomy" id="1307761"/>
    <lineage>
        <taxon>Bacteria</taxon>
        <taxon>Pseudomonadati</taxon>
        <taxon>Spirochaetota</taxon>
        <taxon>Spirochaetia</taxon>
        <taxon>Spirochaetales</taxon>
        <taxon>Spirochaetaceae</taxon>
        <taxon>Salinispira</taxon>
    </lineage>
</organism>
<keyword evidence="8 15" id="KW-0411">Iron-sulfur</keyword>
<keyword evidence="5 15" id="KW-0479">Metal-binding</keyword>
<evidence type="ECO:0000256" key="10">
    <source>
        <dbReference type="ARBA" id="ARBA00023304"/>
    </source>
</evidence>
<evidence type="ECO:0000256" key="14">
    <source>
        <dbReference type="ARBA" id="ARBA00029490"/>
    </source>
</evidence>
<evidence type="ECO:0000256" key="3">
    <source>
        <dbReference type="ARBA" id="ARBA00022605"/>
    </source>
</evidence>
<dbReference type="UniPathway" id="UPA00047">
    <property type="reaction ID" value="UER00057"/>
</dbReference>
<evidence type="ECO:0000256" key="11">
    <source>
        <dbReference type="ARBA" id="ARBA00029304"/>
    </source>
</evidence>
<dbReference type="SUPFAM" id="SSF143975">
    <property type="entry name" value="IlvD/EDD N-terminal domain-like"/>
    <property type="match status" value="1"/>
</dbReference>
<dbReference type="HOGENOM" id="CLU_014271_4_2_12"/>
<dbReference type="Gene3D" id="3.50.30.80">
    <property type="entry name" value="IlvD/EDD C-terminal domain-like"/>
    <property type="match status" value="1"/>
</dbReference>
<dbReference type="PANTHER" id="PTHR21000">
    <property type="entry name" value="DIHYDROXY-ACID DEHYDRATASE DAD"/>
    <property type="match status" value="1"/>
</dbReference>
<dbReference type="InterPro" id="IPR056740">
    <property type="entry name" value="ILV_EDD_C"/>
</dbReference>
<evidence type="ECO:0000256" key="8">
    <source>
        <dbReference type="ARBA" id="ARBA00023014"/>
    </source>
</evidence>
<keyword evidence="10 15" id="KW-0100">Branched-chain amino acid biosynthesis</keyword>
<keyword evidence="3 15" id="KW-0028">Amino-acid biosynthesis</keyword>
<comment type="catalytic activity">
    <reaction evidence="15">
        <text>(2R,3R)-2,3-dihydroxy-3-methylpentanoate = (S)-3-methyl-2-oxopentanoate + H2O</text>
        <dbReference type="Rhea" id="RHEA:27694"/>
        <dbReference type="ChEBI" id="CHEBI:15377"/>
        <dbReference type="ChEBI" id="CHEBI:35146"/>
        <dbReference type="ChEBI" id="CHEBI:49258"/>
        <dbReference type="EC" id="4.2.1.9"/>
    </reaction>
</comment>
<comment type="cofactor">
    <cofactor evidence="1 15">
        <name>Mg(2+)</name>
        <dbReference type="ChEBI" id="CHEBI:18420"/>
    </cofactor>
</comment>
<dbReference type="FunFam" id="3.50.30.80:FF:000001">
    <property type="entry name" value="Dihydroxy-acid dehydratase"/>
    <property type="match status" value="1"/>
</dbReference>
<dbReference type="Pfam" id="PF24877">
    <property type="entry name" value="ILV_EDD_C"/>
    <property type="match status" value="1"/>
</dbReference>
<dbReference type="KEGG" id="slr:L21SP2_2769"/>
<dbReference type="AlphaFoldDB" id="V5WKQ2"/>
<gene>
    <name evidence="15" type="primary">ilvD</name>
    <name evidence="19" type="ORF">L21SP2_2769</name>
</gene>
<keyword evidence="7 15" id="KW-0408">Iron</keyword>
<feature type="domain" description="Dihydroxy-acid/6-phosphogluconate dehydratase C-terminal" evidence="18">
    <location>
        <begin position="373"/>
        <end position="562"/>
    </location>
</feature>
<comment type="catalytic activity">
    <reaction evidence="11">
        <text>(2R)-2,3-dihydroxy-3-methylbutanoate = 3-methyl-2-oxobutanoate + H2O</text>
        <dbReference type="Rhea" id="RHEA:24809"/>
        <dbReference type="ChEBI" id="CHEBI:11851"/>
        <dbReference type="ChEBI" id="CHEBI:15377"/>
        <dbReference type="ChEBI" id="CHEBI:49072"/>
        <dbReference type="EC" id="4.2.1.9"/>
    </reaction>
    <physiologicalReaction direction="left-to-right" evidence="11">
        <dbReference type="Rhea" id="RHEA:24810"/>
    </physiologicalReaction>
</comment>
<evidence type="ECO:0000256" key="2">
    <source>
        <dbReference type="ARBA" id="ARBA00006486"/>
    </source>
</evidence>
<dbReference type="GO" id="GO:0004160">
    <property type="term" value="F:dihydroxy-acid dehydratase activity"/>
    <property type="evidence" value="ECO:0007669"/>
    <property type="project" value="UniProtKB-UniRule"/>
</dbReference>
<feature type="binding site" description="via carbamate group" evidence="15">
    <location>
        <position position="134"/>
    </location>
    <ligand>
        <name>Mg(2+)</name>
        <dbReference type="ChEBI" id="CHEBI:18420"/>
    </ligand>
</feature>
<evidence type="ECO:0000259" key="18">
    <source>
        <dbReference type="Pfam" id="PF24877"/>
    </source>
</evidence>
<evidence type="ECO:0000256" key="7">
    <source>
        <dbReference type="ARBA" id="ARBA00023004"/>
    </source>
</evidence>
<comment type="pathway">
    <text evidence="13 15">Amino-acid biosynthesis; L-isoleucine biosynthesis; L-isoleucine from 2-oxobutanoate: step 3/4.</text>
</comment>
<dbReference type="SUPFAM" id="SSF52016">
    <property type="entry name" value="LeuD/IlvD-like"/>
    <property type="match status" value="1"/>
</dbReference>
<proteinExistence type="inferred from homology"/>
<feature type="binding site" evidence="15">
    <location>
        <position position="133"/>
    </location>
    <ligand>
        <name>Mg(2+)</name>
        <dbReference type="ChEBI" id="CHEBI:18420"/>
    </ligand>
</feature>
<accession>V5WKQ2</accession>
<evidence type="ECO:0000256" key="12">
    <source>
        <dbReference type="ARBA" id="ARBA00029436"/>
    </source>
</evidence>
<name>V5WKQ2_9SPIO</name>
<protein>
    <recommendedName>
        <fullName evidence="14 15">Dihydroxy-acid dehydratase</fullName>
        <shortName evidence="15">DAD</shortName>
        <ecNumber evidence="14 15">4.2.1.9</ecNumber>
    </recommendedName>
</protein>
<dbReference type="NCBIfam" id="TIGR00110">
    <property type="entry name" value="ilvD"/>
    <property type="match status" value="1"/>
</dbReference>
<dbReference type="STRING" id="1307761.L21SP2_2769"/>
<keyword evidence="20" id="KW-1185">Reference proteome</keyword>
<feature type="domain" description="Dihydroxy-acid/6-phosphogluconate dehydratase N-terminal" evidence="17">
    <location>
        <begin position="44"/>
        <end position="361"/>
    </location>
</feature>
<feature type="binding site" evidence="15">
    <location>
        <position position="59"/>
    </location>
    <ligand>
        <name>[2Fe-2S] cluster</name>
        <dbReference type="ChEBI" id="CHEBI:190135"/>
    </ligand>
</feature>
<dbReference type="GO" id="GO:0000287">
    <property type="term" value="F:magnesium ion binding"/>
    <property type="evidence" value="ECO:0007669"/>
    <property type="project" value="UniProtKB-UniRule"/>
</dbReference>
<sequence length="565" mass="59970">MGETNNTELEQGKRYSGDMTSGVERTPNRAMLRAIGFQDQDFRKPLIGVASAGAELSPCNIHHDDLAEIVKDEMGSVGLKPMKFNTFVVTDGQAMGHEGMKASLVSRDTIADVIELVVRGHALDGVLGIGGCDKTIPGTVMPMARLNRPAIFCYGGSIKAGRHKGKAIDIVSAFESVGSFSSGTIDEEERYGIECSACPGAGACGGMYTANTMASAVEALGMSLPGSSGIPAVEPEKDKHMRDSVQALAYLVKEHITPRDIMTRKAFENAIRTVMALGGSTNSVLHLLALAREAEVELSIRDFNHFHDTTPMLTDMKPAGRYVMEDLHRAGGVPVVMKILLDEGLLHGDCMTVTGKTLAENLKDVEVNLEGQDVIKAFSEPEKPTGPIAILFGNLAAEGAVLKTCGLKVTNHRGPARVYEGEKEALDAILSGDVVEGDVVVIRYEGPRGGPGMREMLAPTAAIAGRGLAGKVALITDGRFSGGSHGLIVGHVSPEAQNGGAIAAVREGDMIRISLEEKLLEVELSSDELQKRLENWKPRDHGYARGVLAKFARLSSSASEGAVTS</sequence>
<dbReference type="InterPro" id="IPR004404">
    <property type="entry name" value="DihydroxyA_deHydtase"/>
</dbReference>
<feature type="binding site" evidence="15">
    <location>
        <position position="91"/>
    </location>
    <ligand>
        <name>Mg(2+)</name>
        <dbReference type="ChEBI" id="CHEBI:18420"/>
    </ligand>
</feature>
<dbReference type="GO" id="GO:0009099">
    <property type="term" value="P:L-valine biosynthetic process"/>
    <property type="evidence" value="ECO:0007669"/>
    <property type="project" value="UniProtKB-UniRule"/>
</dbReference>
<dbReference type="EC" id="4.2.1.9" evidence="14 15"/>
<comment type="pathway">
    <text evidence="12 15">Amino-acid biosynthesis; L-valine biosynthesis; L-valine from pyruvate: step 3/4.</text>
</comment>
<comment type="subunit">
    <text evidence="15">Homodimer.</text>
</comment>
<keyword evidence="4 15" id="KW-0001">2Fe-2S</keyword>
<dbReference type="UniPathway" id="UPA00049">
    <property type="reaction ID" value="UER00061"/>
</dbReference>
<evidence type="ECO:0000256" key="13">
    <source>
        <dbReference type="ARBA" id="ARBA00029437"/>
    </source>
</evidence>
<dbReference type="PROSITE" id="PS00887">
    <property type="entry name" value="ILVD_EDD_2"/>
    <property type="match status" value="1"/>
</dbReference>
<feature type="binding site" evidence="15">
    <location>
        <position position="455"/>
    </location>
    <ligand>
        <name>Mg(2+)</name>
        <dbReference type="ChEBI" id="CHEBI:18420"/>
    </ligand>
</feature>
<dbReference type="InterPro" id="IPR037237">
    <property type="entry name" value="IlvD/EDD_N"/>
</dbReference>
<dbReference type="NCBIfam" id="NF002068">
    <property type="entry name" value="PRK00911.1"/>
    <property type="match status" value="1"/>
</dbReference>
<evidence type="ECO:0000256" key="9">
    <source>
        <dbReference type="ARBA" id="ARBA00023239"/>
    </source>
</evidence>
<dbReference type="InterPro" id="IPR042096">
    <property type="entry name" value="Dihydro-acid_dehy_C"/>
</dbReference>
<evidence type="ECO:0000256" key="16">
    <source>
        <dbReference type="SAM" id="MobiDB-lite"/>
    </source>
</evidence>
<feature type="active site" description="Proton acceptor" evidence="15">
    <location>
        <position position="481"/>
    </location>
</feature>
<comment type="function">
    <text evidence="15">Functions in the biosynthesis of branched-chain amino acids. Catalyzes the dehydration of (2R,3R)-2,3-dihydroxy-3-methylpentanoate (2,3-dihydroxy-3-methylvalerate) into 2-oxo-3-methylpentanoate (2-oxo-3-methylvalerate) and of (2R)-2,3-dihydroxy-3-methylbutanoate (2,3-dihydroxyisovalerate) into 2-oxo-3-methylbutanoate (2-oxoisovalerate), the penultimate precursor to L-isoleucine and L-valine, respectively.</text>
</comment>
<evidence type="ECO:0000259" key="17">
    <source>
        <dbReference type="Pfam" id="PF00920"/>
    </source>
</evidence>
<evidence type="ECO:0000256" key="5">
    <source>
        <dbReference type="ARBA" id="ARBA00022723"/>
    </source>
</evidence>
<dbReference type="GO" id="GO:0051537">
    <property type="term" value="F:2 iron, 2 sulfur cluster binding"/>
    <property type="evidence" value="ECO:0007669"/>
    <property type="project" value="UniProtKB-UniRule"/>
</dbReference>
<feature type="region of interest" description="Disordered" evidence="16">
    <location>
        <begin position="1"/>
        <end position="23"/>
    </location>
</feature>
<evidence type="ECO:0000256" key="6">
    <source>
        <dbReference type="ARBA" id="ARBA00022842"/>
    </source>
</evidence>
<evidence type="ECO:0000313" key="20">
    <source>
        <dbReference type="Proteomes" id="UP000018680"/>
    </source>
</evidence>
<comment type="caution">
    <text evidence="15">Lacks conserved residue(s) required for the propagation of feature annotation.</text>
</comment>
<evidence type="ECO:0000256" key="1">
    <source>
        <dbReference type="ARBA" id="ARBA00001946"/>
    </source>
</evidence>
<dbReference type="EMBL" id="CP006939">
    <property type="protein sequence ID" value="AHC16119.1"/>
    <property type="molecule type" value="Genomic_DNA"/>
</dbReference>
<dbReference type="InterPro" id="IPR020558">
    <property type="entry name" value="DiOHA_6PGluconate_deHydtase_CS"/>
</dbReference>
<comment type="similarity">
    <text evidence="2 15">Belongs to the IlvD/Edd family.</text>
</comment>
<dbReference type="PANTHER" id="PTHR21000:SF5">
    <property type="entry name" value="DIHYDROXY-ACID DEHYDRATASE, MITOCHONDRIAL"/>
    <property type="match status" value="1"/>
</dbReference>
<keyword evidence="6 15" id="KW-0460">Magnesium</keyword>
<dbReference type="RefSeq" id="WP_024269017.1">
    <property type="nucleotide sequence ID" value="NC_023035.1"/>
</dbReference>
<dbReference type="Pfam" id="PF00920">
    <property type="entry name" value="ILVD_EDD_N"/>
    <property type="match status" value="1"/>
</dbReference>
<dbReference type="GO" id="GO:0009097">
    <property type="term" value="P:isoleucine biosynthetic process"/>
    <property type="evidence" value="ECO:0007669"/>
    <property type="project" value="UniProtKB-UniRule"/>
</dbReference>
<comment type="cofactor">
    <cofactor evidence="15">
        <name>[2Fe-2S] cluster</name>
        <dbReference type="ChEBI" id="CHEBI:190135"/>
    </cofactor>
    <text evidence="15">Binds 1 [2Fe-2S] cluster per subunit. This cluster acts as a Lewis acid cofactor.</text>
</comment>
<dbReference type="PATRIC" id="fig|1307761.3.peg.2759"/>
<feature type="modified residue" description="N6-carboxylysine" evidence="15">
    <location>
        <position position="134"/>
    </location>
</feature>
<evidence type="ECO:0000313" key="19">
    <source>
        <dbReference type="EMBL" id="AHC16119.1"/>
    </source>
</evidence>
<reference evidence="19 20" key="1">
    <citation type="journal article" date="2015" name="Stand. Genomic Sci.">
        <title>Complete genome sequence and description of Salinispira pacifica gen. nov., sp. nov., a novel spirochaete isolated form a hypersaline microbial mat.</title>
        <authorList>
            <person name="Ben Hania W."/>
            <person name="Joseph M."/>
            <person name="Schumann P."/>
            <person name="Bunk B."/>
            <person name="Fiebig A."/>
            <person name="Sproer C."/>
            <person name="Klenk H.P."/>
            <person name="Fardeau M.L."/>
            <person name="Spring S."/>
        </authorList>
    </citation>
    <scope>NUCLEOTIDE SEQUENCE [LARGE SCALE GENOMIC DNA]</scope>
    <source>
        <strain evidence="19 20">L21-RPul-D2</strain>
    </source>
</reference>
<dbReference type="InterPro" id="IPR000581">
    <property type="entry name" value="ILV_EDD_N"/>
</dbReference>
<evidence type="ECO:0000256" key="15">
    <source>
        <dbReference type="HAMAP-Rule" id="MF_00012"/>
    </source>
</evidence>